<evidence type="ECO:0000313" key="5">
    <source>
        <dbReference type="Proteomes" id="UP000095200"/>
    </source>
</evidence>
<evidence type="ECO:0000256" key="3">
    <source>
        <dbReference type="SAM" id="MobiDB-lite"/>
    </source>
</evidence>
<keyword evidence="2" id="KW-1134">Transmembrane beta strand</keyword>
<feature type="region of interest" description="Disordered" evidence="3">
    <location>
        <begin position="471"/>
        <end position="492"/>
    </location>
</feature>
<proteinExistence type="inferred from homology"/>
<comment type="similarity">
    <text evidence="1 2">Belongs to the outer membrane factor (OMF) (TC 1.B.17) family.</text>
</comment>
<keyword evidence="2" id="KW-0472">Membrane</keyword>
<evidence type="ECO:0000256" key="1">
    <source>
        <dbReference type="ARBA" id="ARBA00007613"/>
    </source>
</evidence>
<dbReference type="InterPro" id="IPR003423">
    <property type="entry name" value="OMP_efflux"/>
</dbReference>
<sequence length="492" mass="54504">MRLSLCLSFVIILVVVTGCAPFAPRSADIALPDLPARYSLYVENATLSMPWWQEFGSSELDRLMDIALSQGFSIRQARARLDQARASALKAGASLVPSVSLEAGSSHTRQKWKNGSSSGQTYTTTKEHSLGLAAQYELDLWDRIGSTREAERLEAQATQEDVHTAFMTLSGQIVENWVEILQVRGEQALVKEQIQTNERYLEVLELRFDNSLSTALDVLQQREALARSRAMLPTLEARERVLMHETAVLMGKSPDFDLGLTGHGLPEPLPLPGTGIPADLLASRPDVRAAGLRLKSSQWEIASARADRLPAITITGRAEYSSDQFNTLFDNWLANLAAGLTGPIFDGNRRSAEVDRTRAVARERLAAYQQTVMEAVRDVENALVNIDKQQAYLAATQKQLDIARMTLQQARQRYENGVVTYLTVLTSLLNVQSLERTLVQGQADLLLYQVGLHRALGGTWYRKLEEQAQTSIHDKAVTPTMDTTHTSEQGQS</sequence>
<dbReference type="PROSITE" id="PS51257">
    <property type="entry name" value="PROKAR_LIPOPROTEIN"/>
    <property type="match status" value="1"/>
</dbReference>
<gene>
    <name evidence="4" type="ORF">DPF_0362</name>
</gene>
<accession>A0A194ABZ2</accession>
<name>A0A194ABZ2_9BACT</name>
<dbReference type="Gene3D" id="2.20.200.10">
    <property type="entry name" value="Outer membrane efflux proteins (OEP)"/>
    <property type="match status" value="1"/>
</dbReference>
<feature type="compositionally biased region" description="Polar residues" evidence="3">
    <location>
        <begin position="480"/>
        <end position="492"/>
    </location>
</feature>
<keyword evidence="2" id="KW-0449">Lipoprotein</keyword>
<dbReference type="STRING" id="1592317.DPF_0362"/>
<dbReference type="Pfam" id="PF02321">
    <property type="entry name" value="OEP"/>
    <property type="match status" value="2"/>
</dbReference>
<dbReference type="NCBIfam" id="TIGR01845">
    <property type="entry name" value="outer_NodT"/>
    <property type="match status" value="1"/>
</dbReference>
<comment type="subcellular location">
    <subcellularLocation>
        <location evidence="2">Cell membrane</location>
        <topology evidence="2">Lipid-anchor</topology>
    </subcellularLocation>
</comment>
<dbReference type="EMBL" id="BDFE01000006">
    <property type="protein sequence ID" value="GAU07667.1"/>
    <property type="molecule type" value="Genomic_DNA"/>
</dbReference>
<keyword evidence="5" id="KW-1185">Reference proteome</keyword>
<keyword evidence="2" id="KW-0812">Transmembrane</keyword>
<protein>
    <submittedName>
        <fullName evidence="4">RND transporter</fullName>
    </submittedName>
</protein>
<dbReference type="AlphaFoldDB" id="A0A194ABZ2"/>
<keyword evidence="2" id="KW-0564">Palmitate</keyword>
<dbReference type="RefSeq" id="WP_069857176.1">
    <property type="nucleotide sequence ID" value="NZ_BDFE01000006.1"/>
</dbReference>
<comment type="caution">
    <text evidence="4">The sequence shown here is derived from an EMBL/GenBank/DDBJ whole genome shotgun (WGS) entry which is preliminary data.</text>
</comment>
<dbReference type="GO" id="GO:0005886">
    <property type="term" value="C:plasma membrane"/>
    <property type="evidence" value="ECO:0007669"/>
    <property type="project" value="UniProtKB-SubCell"/>
</dbReference>
<dbReference type="Proteomes" id="UP000095200">
    <property type="component" value="Unassembled WGS sequence"/>
</dbReference>
<dbReference type="GO" id="GO:0015562">
    <property type="term" value="F:efflux transmembrane transporter activity"/>
    <property type="evidence" value="ECO:0007669"/>
    <property type="project" value="InterPro"/>
</dbReference>
<dbReference type="SUPFAM" id="SSF56954">
    <property type="entry name" value="Outer membrane efflux proteins (OEP)"/>
    <property type="match status" value="1"/>
</dbReference>
<dbReference type="PANTHER" id="PTHR30203">
    <property type="entry name" value="OUTER MEMBRANE CATION EFFLUX PROTEIN"/>
    <property type="match status" value="1"/>
</dbReference>
<evidence type="ECO:0000256" key="2">
    <source>
        <dbReference type="RuleBase" id="RU362097"/>
    </source>
</evidence>
<dbReference type="OrthoDB" id="9783163at2"/>
<dbReference type="Gene3D" id="1.20.1600.10">
    <property type="entry name" value="Outer membrane efflux proteins (OEP)"/>
    <property type="match status" value="1"/>
</dbReference>
<reference evidence="5" key="1">
    <citation type="submission" date="2016-06" db="EMBL/GenBank/DDBJ databases">
        <title>Draft genome sequence of Desulfoplanes formicivorans strain Pf12B.</title>
        <authorList>
            <person name="Watanabe M."/>
            <person name="Kojima H."/>
            <person name="Fukui M."/>
        </authorList>
    </citation>
    <scope>NUCLEOTIDE SEQUENCE [LARGE SCALE GENOMIC DNA]</scope>
    <source>
        <strain evidence="5">Pf12B</strain>
    </source>
</reference>
<dbReference type="PANTHER" id="PTHR30203:SF33">
    <property type="entry name" value="BLR4455 PROTEIN"/>
    <property type="match status" value="1"/>
</dbReference>
<organism evidence="4 5">
    <name type="scientific">Desulfoplanes formicivorans</name>
    <dbReference type="NCBI Taxonomy" id="1592317"/>
    <lineage>
        <taxon>Bacteria</taxon>
        <taxon>Pseudomonadati</taxon>
        <taxon>Thermodesulfobacteriota</taxon>
        <taxon>Desulfovibrionia</taxon>
        <taxon>Desulfovibrionales</taxon>
        <taxon>Desulfoplanaceae</taxon>
        <taxon>Desulfoplanes</taxon>
    </lineage>
</organism>
<evidence type="ECO:0000313" key="4">
    <source>
        <dbReference type="EMBL" id="GAU07667.1"/>
    </source>
</evidence>
<dbReference type="InterPro" id="IPR010131">
    <property type="entry name" value="MdtP/NodT-like"/>
</dbReference>